<sequence>MSSSKLCSRIKRMCKNILISVPVTVAFLDSVGYVAKVEGVSMQPSLNPENEKTNDYVLLNKWA</sequence>
<dbReference type="PANTHER" id="PTHR46041:SF2">
    <property type="entry name" value="MITOCHONDRIAL INNER MEMBRANE PROTEASE SUBUNIT 2"/>
    <property type="match status" value="1"/>
</dbReference>
<keyword evidence="8" id="KW-1185">Reference proteome</keyword>
<evidence type="ECO:0000256" key="5">
    <source>
        <dbReference type="ARBA" id="ARBA00022989"/>
    </source>
</evidence>
<feature type="non-terminal residue" evidence="7">
    <location>
        <position position="63"/>
    </location>
</feature>
<dbReference type="GO" id="GO:0006627">
    <property type="term" value="P:protein processing involved in protein targeting to mitochondrion"/>
    <property type="evidence" value="ECO:0007669"/>
    <property type="project" value="InterPro"/>
</dbReference>
<evidence type="ECO:0000256" key="1">
    <source>
        <dbReference type="ARBA" id="ARBA00004167"/>
    </source>
</evidence>
<protein>
    <submittedName>
        <fullName evidence="7">Mitochondrial inner membrane protease subunit 2</fullName>
    </submittedName>
</protein>
<dbReference type="GO" id="GO:0004175">
    <property type="term" value="F:endopeptidase activity"/>
    <property type="evidence" value="ECO:0007669"/>
    <property type="project" value="TreeGrafter"/>
</dbReference>
<evidence type="ECO:0000256" key="2">
    <source>
        <dbReference type="ARBA" id="ARBA00022670"/>
    </source>
</evidence>
<dbReference type="OrthoDB" id="9996127at2759"/>
<keyword evidence="4" id="KW-0378">Hydrolase</keyword>
<organism evidence="7 8">
    <name type="scientific">Stegodyphus mimosarum</name>
    <name type="common">African social velvet spider</name>
    <dbReference type="NCBI Taxonomy" id="407821"/>
    <lineage>
        <taxon>Eukaryota</taxon>
        <taxon>Metazoa</taxon>
        <taxon>Ecdysozoa</taxon>
        <taxon>Arthropoda</taxon>
        <taxon>Chelicerata</taxon>
        <taxon>Arachnida</taxon>
        <taxon>Araneae</taxon>
        <taxon>Araneomorphae</taxon>
        <taxon>Entelegynae</taxon>
        <taxon>Eresoidea</taxon>
        <taxon>Eresidae</taxon>
        <taxon>Stegodyphus</taxon>
    </lineage>
</organism>
<dbReference type="GO" id="GO:0006465">
    <property type="term" value="P:signal peptide processing"/>
    <property type="evidence" value="ECO:0007669"/>
    <property type="project" value="InterPro"/>
</dbReference>
<evidence type="ECO:0000256" key="3">
    <source>
        <dbReference type="ARBA" id="ARBA00022692"/>
    </source>
</evidence>
<keyword evidence="2 7" id="KW-0645">Protease</keyword>
<dbReference type="PANTHER" id="PTHR46041">
    <property type="entry name" value="MITOCHONDRIAL INNER MEMBRANE PROTEASE SUBUNIT 2"/>
    <property type="match status" value="1"/>
</dbReference>
<gene>
    <name evidence="7" type="ORF">X975_06649</name>
</gene>
<keyword evidence="3" id="KW-0812">Transmembrane</keyword>
<dbReference type="Proteomes" id="UP000054359">
    <property type="component" value="Unassembled WGS sequence"/>
</dbReference>
<comment type="subcellular location">
    <subcellularLocation>
        <location evidence="1">Membrane</location>
        <topology evidence="1">Single-pass membrane protein</topology>
    </subcellularLocation>
</comment>
<keyword evidence="6" id="KW-0472">Membrane</keyword>
<name>A0A087ULM3_STEMI</name>
<dbReference type="EMBL" id="KK120429">
    <property type="protein sequence ID" value="KFM78262.1"/>
    <property type="molecule type" value="Genomic_DNA"/>
</dbReference>
<proteinExistence type="predicted"/>
<evidence type="ECO:0000313" key="8">
    <source>
        <dbReference type="Proteomes" id="UP000054359"/>
    </source>
</evidence>
<reference evidence="7 8" key="1">
    <citation type="submission" date="2013-11" db="EMBL/GenBank/DDBJ databases">
        <title>Genome sequencing of Stegodyphus mimosarum.</title>
        <authorList>
            <person name="Bechsgaard J."/>
        </authorList>
    </citation>
    <scope>NUCLEOTIDE SEQUENCE [LARGE SCALE GENOMIC DNA]</scope>
</reference>
<dbReference type="OMA" id="HRAMANM"/>
<dbReference type="STRING" id="407821.A0A087ULM3"/>
<keyword evidence="5" id="KW-1133">Transmembrane helix</keyword>
<evidence type="ECO:0000256" key="4">
    <source>
        <dbReference type="ARBA" id="ARBA00022801"/>
    </source>
</evidence>
<accession>A0A087ULM3</accession>
<dbReference type="GO" id="GO:0008236">
    <property type="term" value="F:serine-type peptidase activity"/>
    <property type="evidence" value="ECO:0007669"/>
    <property type="project" value="InterPro"/>
</dbReference>
<dbReference type="GO" id="GO:0042720">
    <property type="term" value="C:mitochondrial inner membrane peptidase complex"/>
    <property type="evidence" value="ECO:0007669"/>
    <property type="project" value="InterPro"/>
</dbReference>
<evidence type="ECO:0000313" key="7">
    <source>
        <dbReference type="EMBL" id="KFM78262.1"/>
    </source>
</evidence>
<dbReference type="InterPro" id="IPR037730">
    <property type="entry name" value="IMP2"/>
</dbReference>
<evidence type="ECO:0000256" key="6">
    <source>
        <dbReference type="ARBA" id="ARBA00023136"/>
    </source>
</evidence>
<dbReference type="AlphaFoldDB" id="A0A087ULM3"/>